<evidence type="ECO:0000313" key="2">
    <source>
        <dbReference type="Proteomes" id="UP000308196"/>
    </source>
</evidence>
<dbReference type="AlphaFoldDB" id="A0A4U9W5H0"/>
<dbReference type="RefSeq" id="WP_138097059.1">
    <property type="nucleotide sequence ID" value="NZ_LR590484.1"/>
</dbReference>
<dbReference type="GeneID" id="78465905"/>
<dbReference type="Proteomes" id="UP000308196">
    <property type="component" value="Chromosome"/>
</dbReference>
<evidence type="ECO:0000313" key="1">
    <source>
        <dbReference type="EMBL" id="VTR53989.1"/>
    </source>
</evidence>
<accession>A0A4U9W5H0</accession>
<protein>
    <submittedName>
        <fullName evidence="1">Uncharacterized protein</fullName>
    </submittedName>
</protein>
<sequence length="82" mass="9220">MDKILAIPCKVQAAVTTAACLPGTSPGYSACVQLYFRQRKANNRYLHAPSHLSKTSLMRYGQTLQSYIQYRLPSAIRRDNNT</sequence>
<dbReference type="KEGG" id="stha:NCTC11429_04966"/>
<name>A0A4U9W5H0_9SPHI</name>
<proteinExistence type="predicted"/>
<reference evidence="1 2" key="1">
    <citation type="submission" date="2019-05" db="EMBL/GenBank/DDBJ databases">
        <authorList>
            <consortium name="Pathogen Informatics"/>
        </authorList>
    </citation>
    <scope>NUCLEOTIDE SEQUENCE [LARGE SCALE GENOMIC DNA]</scope>
    <source>
        <strain evidence="1 2">NCTC11429</strain>
    </source>
</reference>
<dbReference type="EMBL" id="LR590484">
    <property type="protein sequence ID" value="VTR53989.1"/>
    <property type="molecule type" value="Genomic_DNA"/>
</dbReference>
<gene>
    <name evidence="1" type="ORF">NCTC11429_04966</name>
</gene>
<organism evidence="1 2">
    <name type="scientific">Sphingobacterium thalpophilum</name>
    <dbReference type="NCBI Taxonomy" id="259"/>
    <lineage>
        <taxon>Bacteria</taxon>
        <taxon>Pseudomonadati</taxon>
        <taxon>Bacteroidota</taxon>
        <taxon>Sphingobacteriia</taxon>
        <taxon>Sphingobacteriales</taxon>
        <taxon>Sphingobacteriaceae</taxon>
        <taxon>Sphingobacterium</taxon>
    </lineage>
</organism>